<evidence type="ECO:0000256" key="1">
    <source>
        <dbReference type="SAM" id="Phobius"/>
    </source>
</evidence>
<keyword evidence="1" id="KW-1133">Transmembrane helix</keyword>
<dbReference type="RefSeq" id="WP_256547488.1">
    <property type="nucleotide sequence ID" value="NZ_CP101809.1"/>
</dbReference>
<dbReference type="Proteomes" id="UP001240643">
    <property type="component" value="Unassembled WGS sequence"/>
</dbReference>
<keyword evidence="3" id="KW-1185">Reference proteome</keyword>
<protein>
    <recommendedName>
        <fullName evidence="4">Preprotein translocase subunit SecE</fullName>
    </recommendedName>
</protein>
<sequence length="82" mass="9547">MKNDLENKLSVVDNVNEEKINYKKIYFREKMNSIKKWIHNPHIWEKTISNLKNYSFVIISFLIGVIVVAITIWGIVGVIAAN</sequence>
<dbReference type="EMBL" id="JAUSWO010000001">
    <property type="protein sequence ID" value="MDQ0513815.1"/>
    <property type="molecule type" value="Genomic_DNA"/>
</dbReference>
<feature type="transmembrane region" description="Helical" evidence="1">
    <location>
        <begin position="56"/>
        <end position="81"/>
    </location>
</feature>
<comment type="caution">
    <text evidence="2">The sequence shown here is derived from an EMBL/GenBank/DDBJ whole genome shotgun (WGS) entry which is preliminary data.</text>
</comment>
<accession>A0ABU0LYP9</accession>
<evidence type="ECO:0000313" key="3">
    <source>
        <dbReference type="Proteomes" id="UP001240643"/>
    </source>
</evidence>
<keyword evidence="1" id="KW-0472">Membrane</keyword>
<proteinExistence type="predicted"/>
<keyword evidence="1" id="KW-0812">Transmembrane</keyword>
<evidence type="ECO:0000313" key="2">
    <source>
        <dbReference type="EMBL" id="MDQ0513815.1"/>
    </source>
</evidence>
<organism evidence="2 3">
    <name type="scientific">Mycoplasmoides fastidiosum</name>
    <dbReference type="NCBI Taxonomy" id="92758"/>
    <lineage>
        <taxon>Bacteria</taxon>
        <taxon>Bacillati</taxon>
        <taxon>Mycoplasmatota</taxon>
        <taxon>Mycoplasmoidales</taxon>
        <taxon>Mycoplasmoidaceae</taxon>
        <taxon>Mycoplasmoides</taxon>
    </lineage>
</organism>
<gene>
    <name evidence="2" type="ORF">J2Z62_000253</name>
</gene>
<evidence type="ECO:0008006" key="4">
    <source>
        <dbReference type="Google" id="ProtNLM"/>
    </source>
</evidence>
<reference evidence="2" key="1">
    <citation type="submission" date="2023-07" db="EMBL/GenBank/DDBJ databases">
        <title>Genomic Encyclopedia of Type Strains, Phase IV (KMG-IV): sequencing the most valuable type-strain genomes for metagenomic binning, comparative biology and taxonomic classification.</title>
        <authorList>
            <person name="Goeker M."/>
        </authorList>
    </citation>
    <scope>NUCLEOTIDE SEQUENCE [LARGE SCALE GENOMIC DNA]</scope>
    <source>
        <strain evidence="2">DSM 21204</strain>
    </source>
</reference>
<name>A0ABU0LYP9_9BACT</name>